<reference evidence="1 2" key="1">
    <citation type="journal article" date="2017" name="Int. J. Syst. Evol. Microbiol.">
        <title>Ramlibacter alkalitolerans sp. nov., alkali-tolerant bacterium isolated from soil of ginseng.</title>
        <authorList>
            <person name="Lee D.H."/>
            <person name="Cha C.J."/>
        </authorList>
    </citation>
    <scope>NUCLEOTIDE SEQUENCE [LARGE SCALE GENOMIC DNA]</scope>
    <source>
        <strain evidence="1 2">KACC 19305</strain>
    </source>
</reference>
<accession>A0ABS1JLG3</accession>
<comment type="caution">
    <text evidence="1">The sequence shown here is derived from an EMBL/GenBank/DDBJ whole genome shotgun (WGS) entry which is preliminary data.</text>
</comment>
<dbReference type="EMBL" id="JAEQND010000004">
    <property type="protein sequence ID" value="MBL0425068.1"/>
    <property type="molecule type" value="Genomic_DNA"/>
</dbReference>
<sequence length="115" mass="12872">MERIWGPVDGFYLAAYASPAGDGDRFSSYAKVCWTRPDNYWDADCAFKIFGGEHHRSLEDALAAVAADARNQVSCLPPHASTLAQWRQRDHVTIPRLFAATFTRHRMARTAGARC</sequence>
<name>A0ABS1JLG3_9BURK</name>
<dbReference type="Proteomes" id="UP000622707">
    <property type="component" value="Unassembled WGS sequence"/>
</dbReference>
<evidence type="ECO:0000313" key="2">
    <source>
        <dbReference type="Proteomes" id="UP000622707"/>
    </source>
</evidence>
<protein>
    <submittedName>
        <fullName evidence="1">Uncharacterized protein</fullName>
    </submittedName>
</protein>
<dbReference type="RefSeq" id="WP_201688315.1">
    <property type="nucleotide sequence ID" value="NZ_JAEQND010000004.1"/>
</dbReference>
<gene>
    <name evidence="1" type="ORF">JI746_08110</name>
</gene>
<organism evidence="1 2">
    <name type="scientific">Ramlibacter alkalitolerans</name>
    <dbReference type="NCBI Taxonomy" id="2039631"/>
    <lineage>
        <taxon>Bacteria</taxon>
        <taxon>Pseudomonadati</taxon>
        <taxon>Pseudomonadota</taxon>
        <taxon>Betaproteobacteria</taxon>
        <taxon>Burkholderiales</taxon>
        <taxon>Comamonadaceae</taxon>
        <taxon>Ramlibacter</taxon>
    </lineage>
</organism>
<evidence type="ECO:0000313" key="1">
    <source>
        <dbReference type="EMBL" id="MBL0425068.1"/>
    </source>
</evidence>
<proteinExistence type="predicted"/>
<keyword evidence="2" id="KW-1185">Reference proteome</keyword>